<reference evidence="1" key="1">
    <citation type="submission" date="2018-06" db="EMBL/GenBank/DDBJ databases">
        <authorList>
            <person name="Zhirakovskaya E."/>
        </authorList>
    </citation>
    <scope>NUCLEOTIDE SEQUENCE</scope>
</reference>
<sequence>MQNSNKHSNNKKIQTAVAGILALGVSMATTSVMAVPDQPKNWEKCAGIAKAGMNDCGSLDGKHACSGQAKVDNDPQEWVYVPEGTCTKITGGTVAMIKPAKK</sequence>
<accession>A0A3B0VW50</accession>
<dbReference type="Pfam" id="PF10048">
    <property type="entry name" value="DUF2282"/>
    <property type="match status" value="1"/>
</dbReference>
<evidence type="ECO:0000313" key="1">
    <source>
        <dbReference type="EMBL" id="VAW44393.1"/>
    </source>
</evidence>
<name>A0A3B0VW50_9ZZZZ</name>
<dbReference type="AlphaFoldDB" id="A0A3B0VW50"/>
<dbReference type="InterPro" id="IPR018740">
    <property type="entry name" value="DUF2282_membr"/>
</dbReference>
<gene>
    <name evidence="1" type="ORF">MNBD_GAMMA03-1244</name>
</gene>
<protein>
    <submittedName>
        <fullName evidence="1">Signal peptide protein</fullName>
    </submittedName>
</protein>
<proteinExistence type="predicted"/>
<organism evidence="1">
    <name type="scientific">hydrothermal vent metagenome</name>
    <dbReference type="NCBI Taxonomy" id="652676"/>
    <lineage>
        <taxon>unclassified sequences</taxon>
        <taxon>metagenomes</taxon>
        <taxon>ecological metagenomes</taxon>
    </lineage>
</organism>
<dbReference type="EMBL" id="UOFC01000002">
    <property type="protein sequence ID" value="VAW44393.1"/>
    <property type="molecule type" value="Genomic_DNA"/>
</dbReference>